<dbReference type="Proteomes" id="UP000814176">
    <property type="component" value="Unassembled WGS sequence"/>
</dbReference>
<proteinExistence type="predicted"/>
<evidence type="ECO:0000256" key="1">
    <source>
        <dbReference type="SAM" id="Phobius"/>
    </source>
</evidence>
<dbReference type="OrthoDB" id="10620245at2759"/>
<organism evidence="3 4">
    <name type="scientific">Rhodofomes roseus</name>
    <dbReference type="NCBI Taxonomy" id="34475"/>
    <lineage>
        <taxon>Eukaryota</taxon>
        <taxon>Fungi</taxon>
        <taxon>Dikarya</taxon>
        <taxon>Basidiomycota</taxon>
        <taxon>Agaricomycotina</taxon>
        <taxon>Agaricomycetes</taxon>
        <taxon>Polyporales</taxon>
        <taxon>Rhodofomes</taxon>
    </lineage>
</organism>
<dbReference type="EMBL" id="JADCUA010000002">
    <property type="protein sequence ID" value="KAH9842340.1"/>
    <property type="molecule type" value="Genomic_DNA"/>
</dbReference>
<dbReference type="EMBL" id="SEKV01000620">
    <property type="protein sequence ID" value="TFY55155.1"/>
    <property type="molecule type" value="Genomic_DNA"/>
</dbReference>
<evidence type="ECO:0000313" key="2">
    <source>
        <dbReference type="EMBL" id="KAH9842340.1"/>
    </source>
</evidence>
<evidence type="ECO:0000313" key="5">
    <source>
        <dbReference type="Proteomes" id="UP000814176"/>
    </source>
</evidence>
<dbReference type="AlphaFoldDB" id="A0A4Y9XYG9"/>
<gene>
    <name evidence="2" type="ORF">C8Q71DRAFT_199266</name>
    <name evidence="3" type="ORF">EVJ58_g8429</name>
</gene>
<feature type="transmembrane region" description="Helical" evidence="1">
    <location>
        <begin position="107"/>
        <end position="130"/>
    </location>
</feature>
<evidence type="ECO:0000313" key="3">
    <source>
        <dbReference type="EMBL" id="TFY55155.1"/>
    </source>
</evidence>
<feature type="transmembrane region" description="Helical" evidence="1">
    <location>
        <begin position="150"/>
        <end position="171"/>
    </location>
</feature>
<dbReference type="Proteomes" id="UP000298390">
    <property type="component" value="Unassembled WGS sequence"/>
</dbReference>
<dbReference type="GeneID" id="71997672"/>
<name>A0A4Y9XYG9_9APHY</name>
<keyword evidence="1" id="KW-0812">Transmembrane</keyword>
<accession>A0A4Y9XYG9</accession>
<protein>
    <submittedName>
        <fullName evidence="3">Uncharacterized protein</fullName>
    </submittedName>
</protein>
<sequence length="199" mass="21549">MQIFSSVSQTPKEHALLIGCRVVRSTSALVLGLPIAVGSYVLCFLPSPHGEAYATANLNQTARIGLLGAGIIASAGFICVLFWSFANCVVFKRHIRLTIYAPPMKEILWGLFTRKGLFISLCFCAVQGMVGAAALEYEEDGYGGTRHLDVVQAGLAGVVGSLLLQIAADIIRRVVKNAIQAVIVTNHRRVRTRPRRRAT</sequence>
<comment type="caution">
    <text evidence="3">The sequence shown here is derived from an EMBL/GenBank/DDBJ whole genome shotgun (WGS) entry which is preliminary data.</text>
</comment>
<dbReference type="RefSeq" id="XP_047783387.1">
    <property type="nucleotide sequence ID" value="XM_047916940.1"/>
</dbReference>
<reference evidence="3 4" key="1">
    <citation type="submission" date="2019-01" db="EMBL/GenBank/DDBJ databases">
        <title>Genome sequencing of the rare red list fungi Fomitopsis rosea.</title>
        <authorList>
            <person name="Buettner E."/>
            <person name="Kellner H."/>
        </authorList>
    </citation>
    <scope>NUCLEOTIDE SEQUENCE [LARGE SCALE GENOMIC DNA]</scope>
    <source>
        <strain evidence="3 4">DSM 105464</strain>
    </source>
</reference>
<reference evidence="2 5" key="2">
    <citation type="journal article" date="2021" name="Environ. Microbiol.">
        <title>Gene family expansions and transcriptome signatures uncover fungal adaptations to wood decay.</title>
        <authorList>
            <person name="Hage H."/>
            <person name="Miyauchi S."/>
            <person name="Viragh M."/>
            <person name="Drula E."/>
            <person name="Min B."/>
            <person name="Chaduli D."/>
            <person name="Navarro D."/>
            <person name="Favel A."/>
            <person name="Norest M."/>
            <person name="Lesage-Meessen L."/>
            <person name="Balint B."/>
            <person name="Merenyi Z."/>
            <person name="de Eugenio L."/>
            <person name="Morin E."/>
            <person name="Martinez A.T."/>
            <person name="Baldrian P."/>
            <person name="Stursova M."/>
            <person name="Martinez M.J."/>
            <person name="Novotny C."/>
            <person name="Magnuson J.K."/>
            <person name="Spatafora J.W."/>
            <person name="Maurice S."/>
            <person name="Pangilinan J."/>
            <person name="Andreopoulos W."/>
            <person name="LaButti K."/>
            <person name="Hundley H."/>
            <person name="Na H."/>
            <person name="Kuo A."/>
            <person name="Barry K."/>
            <person name="Lipzen A."/>
            <person name="Henrissat B."/>
            <person name="Riley R."/>
            <person name="Ahrendt S."/>
            <person name="Nagy L.G."/>
            <person name="Grigoriev I.V."/>
            <person name="Martin F."/>
            <person name="Rosso M.N."/>
        </authorList>
    </citation>
    <scope>NUCLEOTIDE SEQUENCE [LARGE SCALE GENOMIC DNA]</scope>
    <source>
        <strain evidence="2 5">CIRM-BRFM 1785</strain>
    </source>
</reference>
<feature type="transmembrane region" description="Helical" evidence="1">
    <location>
        <begin position="21"/>
        <end position="42"/>
    </location>
</feature>
<feature type="transmembrane region" description="Helical" evidence="1">
    <location>
        <begin position="62"/>
        <end position="86"/>
    </location>
</feature>
<keyword evidence="1" id="KW-1133">Transmembrane helix</keyword>
<evidence type="ECO:0000313" key="4">
    <source>
        <dbReference type="Proteomes" id="UP000298390"/>
    </source>
</evidence>
<keyword evidence="5" id="KW-1185">Reference proteome</keyword>
<keyword evidence="1" id="KW-0472">Membrane</keyword>